<dbReference type="Pfam" id="PF13274">
    <property type="entry name" value="SocA_Panacea"/>
    <property type="match status" value="1"/>
</dbReference>
<evidence type="ECO:0000313" key="2">
    <source>
        <dbReference type="EMBL" id="RIT39817.1"/>
    </source>
</evidence>
<sequence length="192" mass="21957">MATANDVAAYILRQRKIVESVRLQKLLYYSQAWHLVAMDAPLFEDQIAAYELGPVVHSVWKKYEGQVTISHRNAVGDPDALTDSEREVVDAVIEAYRRILPFELSALTHIEAPWVDAWARRFDRGISHEAMRSYYASEVVKPKSLRTTPQVPHVPRARVTYIDANEFDEIEDALERPDEPSGLLAAVTRRRK</sequence>
<comment type="caution">
    <text evidence="2">The sequence shown here is derived from an EMBL/GenBank/DDBJ whole genome shotgun (WGS) entry which is preliminary data.</text>
</comment>
<evidence type="ECO:0000259" key="1">
    <source>
        <dbReference type="Pfam" id="PF13274"/>
    </source>
</evidence>
<evidence type="ECO:0000313" key="3">
    <source>
        <dbReference type="Proteomes" id="UP000284557"/>
    </source>
</evidence>
<dbReference type="Proteomes" id="UP000284557">
    <property type="component" value="Unassembled WGS sequence"/>
</dbReference>
<dbReference type="EMBL" id="QXBN01000007">
    <property type="protein sequence ID" value="RIT39817.1"/>
    <property type="molecule type" value="Genomic_DNA"/>
</dbReference>
<dbReference type="InterPro" id="IPR025272">
    <property type="entry name" value="SocA_Panacea"/>
</dbReference>
<feature type="domain" description="Antitoxin SocA-like Panacea" evidence="1">
    <location>
        <begin position="23"/>
        <end position="114"/>
    </location>
</feature>
<dbReference type="RefSeq" id="WP_100463954.1">
    <property type="nucleotide sequence ID" value="NZ_CP029076.1"/>
</dbReference>
<accession>A0ABD7HPX6</accession>
<reference evidence="2 3" key="1">
    <citation type="submission" date="2018-08" db="EMBL/GenBank/DDBJ databases">
        <title>Linezolid Resistance in Mycobacterium abscessus: MIC Distribution and Comprehensive Investigation of Resistance Mechanisms.</title>
        <authorList>
            <person name="Ye M."/>
            <person name="Xu L."/>
            <person name="Zou Y."/>
            <person name="Li B."/>
            <person name="Guo Q."/>
            <person name="Zhang Y."/>
            <person name="Zhan M."/>
            <person name="Xu B."/>
            <person name="Yu F."/>
            <person name="Zhang Z."/>
            <person name="Chu H."/>
        </authorList>
    </citation>
    <scope>NUCLEOTIDE SEQUENCE [LARGE SCALE GENOMIC DNA]</scope>
    <source>
        <strain evidence="2 3">G143</strain>
    </source>
</reference>
<name>A0ABD7HPX6_9MYCO</name>
<proteinExistence type="predicted"/>
<dbReference type="AlphaFoldDB" id="A0ABD7HPX6"/>
<organism evidence="2 3">
    <name type="scientific">Mycobacteroides abscessus</name>
    <dbReference type="NCBI Taxonomy" id="36809"/>
    <lineage>
        <taxon>Bacteria</taxon>
        <taxon>Bacillati</taxon>
        <taxon>Actinomycetota</taxon>
        <taxon>Actinomycetes</taxon>
        <taxon>Mycobacteriales</taxon>
        <taxon>Mycobacteriaceae</taxon>
        <taxon>Mycobacteroides</taxon>
    </lineage>
</organism>
<protein>
    <submittedName>
        <fullName evidence="2">DUF4065 domain-containing protein</fullName>
    </submittedName>
</protein>
<gene>
    <name evidence="2" type="ORF">D2E76_11140</name>
</gene>